<evidence type="ECO:0000313" key="3">
    <source>
        <dbReference type="EMBL" id="ALI37439.1"/>
    </source>
</evidence>
<dbReference type="AlphaFoldDB" id="A0A654M4K1"/>
<dbReference type="GO" id="GO:0005737">
    <property type="term" value="C:cytoplasm"/>
    <property type="evidence" value="ECO:0007669"/>
    <property type="project" value="TreeGrafter"/>
</dbReference>
<dbReference type="Pfam" id="PF08443">
    <property type="entry name" value="RimK"/>
    <property type="match status" value="1"/>
</dbReference>
<dbReference type="SUPFAM" id="SSF56059">
    <property type="entry name" value="Glutathione synthetase ATP-binding domain-like"/>
    <property type="match status" value="1"/>
</dbReference>
<keyword evidence="3" id="KW-0436">Ligase</keyword>
<evidence type="ECO:0000313" key="4">
    <source>
        <dbReference type="Proteomes" id="UP000058925"/>
    </source>
</evidence>
<name>A0A654M4K1_9ARCH</name>
<dbReference type="GO" id="GO:0005524">
    <property type="term" value="F:ATP binding"/>
    <property type="evidence" value="ECO:0007669"/>
    <property type="project" value="UniProtKB-UniRule"/>
</dbReference>
<sequence>MFKRPFVFNFLEKLNYERILLNNTNPLELLDQLNIPKERNTSISPKILIVTKKIDIEADLLGIQFLKHGIEYLKLTEEDIPLNFGCEFRIGKKNKFRVVIKGRKTNLQNIKIVLLRHFDPKFLNYFSGIRQTYFVQQWYQTFLCLQQILKCVWINDPQKTFDAENRLNQLLTAQRIGFNIPETSITNHPDVGRRFFDENFGTTLVKVLHHHEIIHKCMSYRFLATKIENSHLSKFDELSYSPVIFQKRIEIDSEIRVTIIGDNIFSCDLSTSHGKKYFDLHRIKEKDLKYKEINLEKKIEKLCLKLNKELKLLVSSIDFIVDKKGEIVFLEINPVGDWNWIEKHTNLPITKSMFDFVNSLLKKNRLHDS</sequence>
<dbReference type="RefSeq" id="WP_196816506.1">
    <property type="nucleotide sequence ID" value="NZ_CP012850.1"/>
</dbReference>
<evidence type="ECO:0000256" key="1">
    <source>
        <dbReference type="PROSITE-ProRule" id="PRU00409"/>
    </source>
</evidence>
<dbReference type="GO" id="GO:0046872">
    <property type="term" value="F:metal ion binding"/>
    <property type="evidence" value="ECO:0007669"/>
    <property type="project" value="InterPro"/>
</dbReference>
<keyword evidence="4" id="KW-1185">Reference proteome</keyword>
<dbReference type="InterPro" id="IPR011761">
    <property type="entry name" value="ATP-grasp"/>
</dbReference>
<dbReference type="PANTHER" id="PTHR21621:SF7">
    <property type="entry name" value="RIBOSOMAL PROTEIN BS6--L-GLUTAMATE LIGASE"/>
    <property type="match status" value="1"/>
</dbReference>
<dbReference type="KEGG" id="taa:NMY3_03254"/>
<evidence type="ECO:0000259" key="2">
    <source>
        <dbReference type="PROSITE" id="PS50975"/>
    </source>
</evidence>
<gene>
    <name evidence="3" type="primary">rimK</name>
    <name evidence="3" type="ORF">NMY3_03254</name>
</gene>
<dbReference type="PROSITE" id="PS50975">
    <property type="entry name" value="ATP_GRASP"/>
    <property type="match status" value="1"/>
</dbReference>
<keyword evidence="3" id="KW-0687">Ribonucleoprotein</keyword>
<dbReference type="GO" id="GO:0005840">
    <property type="term" value="C:ribosome"/>
    <property type="evidence" value="ECO:0007669"/>
    <property type="project" value="UniProtKB-KW"/>
</dbReference>
<dbReference type="Gene3D" id="3.30.470.20">
    <property type="entry name" value="ATP-grasp fold, B domain"/>
    <property type="match status" value="1"/>
</dbReference>
<keyword evidence="3" id="KW-0689">Ribosomal protein</keyword>
<feature type="domain" description="ATP-grasp" evidence="2">
    <location>
        <begin position="170"/>
        <end position="358"/>
    </location>
</feature>
<keyword evidence="1" id="KW-0547">Nucleotide-binding</keyword>
<protein>
    <submittedName>
        <fullName evidence="3">Ribosomal protein S6--L-glutamate ligase</fullName>
    </submittedName>
</protein>
<proteinExistence type="predicted"/>
<dbReference type="InterPro" id="IPR013651">
    <property type="entry name" value="ATP-grasp_RimK-type"/>
</dbReference>
<dbReference type="OrthoDB" id="33241at2157"/>
<dbReference type="GeneID" id="60423106"/>
<dbReference type="GO" id="GO:0018169">
    <property type="term" value="F:ribosomal S6-glutamic acid ligase activity"/>
    <property type="evidence" value="ECO:0007669"/>
    <property type="project" value="TreeGrafter"/>
</dbReference>
<dbReference type="PANTHER" id="PTHR21621">
    <property type="entry name" value="RIBOSOMAL PROTEIN S6 MODIFICATION PROTEIN"/>
    <property type="match status" value="1"/>
</dbReference>
<accession>A0A654M4K1</accession>
<dbReference type="EMBL" id="CP012850">
    <property type="protein sequence ID" value="ALI37439.1"/>
    <property type="molecule type" value="Genomic_DNA"/>
</dbReference>
<dbReference type="GO" id="GO:0009432">
    <property type="term" value="P:SOS response"/>
    <property type="evidence" value="ECO:0007669"/>
    <property type="project" value="TreeGrafter"/>
</dbReference>
<keyword evidence="1" id="KW-0067">ATP-binding</keyword>
<organism evidence="3 4">
    <name type="scientific">Candidatus Nitrosocosmicus oleophilus</name>
    <dbReference type="NCBI Taxonomy" id="1353260"/>
    <lineage>
        <taxon>Archaea</taxon>
        <taxon>Nitrososphaerota</taxon>
        <taxon>Nitrososphaeria</taxon>
        <taxon>Nitrososphaerales</taxon>
        <taxon>Nitrososphaeraceae</taxon>
        <taxon>Candidatus Nitrosocosmicus</taxon>
    </lineage>
</organism>
<reference evidence="4" key="1">
    <citation type="submission" date="2015-10" db="EMBL/GenBank/DDBJ databases">
        <title>Niche specialization of a soil ammonia-oxidizing archaeon, Candidatus Nitrosocosmicus oleophilus.</title>
        <authorList>
            <person name="Jung M.-Y."/>
            <person name="Rhee S.-K."/>
        </authorList>
    </citation>
    <scope>NUCLEOTIDE SEQUENCE [LARGE SCALE GENOMIC DNA]</scope>
    <source>
        <strain evidence="4">MY3</strain>
    </source>
</reference>
<dbReference type="Proteomes" id="UP000058925">
    <property type="component" value="Chromosome"/>
</dbReference>